<dbReference type="Pfam" id="PF00583">
    <property type="entry name" value="Acetyltransf_1"/>
    <property type="match status" value="1"/>
</dbReference>
<keyword evidence="5" id="KW-1185">Reference proteome</keyword>
<dbReference type="KEGG" id="hat:RC74_08145"/>
<dbReference type="GO" id="GO:0016747">
    <property type="term" value="F:acyltransferase activity, transferring groups other than amino-acyl groups"/>
    <property type="evidence" value="ECO:0007669"/>
    <property type="project" value="InterPro"/>
</dbReference>
<dbReference type="PROSITE" id="PS51186">
    <property type="entry name" value="GNAT"/>
    <property type="match status" value="1"/>
</dbReference>
<sequence length="150" mass="16033">MKISVGIGDPKDPRTVALLTAHHSLMQSLFPAESNHFLSVDALSVPEITFLVASEGAQHLGCGALANKGSYGEIKSMFVSEAARGKGVANLILTELISNARASGLSKLYLETGDSLRAAHALYEKHGFTFCGPFGDYPDDPLSYFMELTL</sequence>
<gene>
    <name evidence="4" type="ORF">RC74_08145</name>
</gene>
<dbReference type="PANTHER" id="PTHR43877">
    <property type="entry name" value="AMINOALKYLPHOSPHONATE N-ACETYLTRANSFERASE-RELATED-RELATED"/>
    <property type="match status" value="1"/>
</dbReference>
<keyword evidence="2" id="KW-0012">Acyltransferase</keyword>
<evidence type="ECO:0000313" key="4">
    <source>
        <dbReference type="EMBL" id="AML51227.1"/>
    </source>
</evidence>
<dbReference type="AlphaFoldDB" id="A0A126UZA9"/>
<name>A0A126UZA9_9RHOB</name>
<evidence type="ECO:0000259" key="3">
    <source>
        <dbReference type="PROSITE" id="PS51186"/>
    </source>
</evidence>
<dbReference type="Gene3D" id="3.40.630.30">
    <property type="match status" value="1"/>
</dbReference>
<evidence type="ECO:0000256" key="1">
    <source>
        <dbReference type="ARBA" id="ARBA00022679"/>
    </source>
</evidence>
<dbReference type="SUPFAM" id="SSF55729">
    <property type="entry name" value="Acyl-CoA N-acyltransferases (Nat)"/>
    <property type="match status" value="1"/>
</dbReference>
<dbReference type="InterPro" id="IPR050832">
    <property type="entry name" value="Bact_Acetyltransf"/>
</dbReference>
<dbReference type="CDD" id="cd04301">
    <property type="entry name" value="NAT_SF"/>
    <property type="match status" value="1"/>
</dbReference>
<dbReference type="EMBL" id="CP014327">
    <property type="protein sequence ID" value="AML51227.1"/>
    <property type="molecule type" value="Genomic_DNA"/>
</dbReference>
<reference evidence="4 5" key="1">
    <citation type="submission" date="2016-02" db="EMBL/GenBank/DDBJ databases">
        <title>Complete genome sequence of Halocynthiibacter arcticus PAMC 20958t from arctic marine sediment.</title>
        <authorList>
            <person name="Lee Y.M."/>
            <person name="Baek K."/>
            <person name="Lee H.K."/>
            <person name="Shin S.C."/>
        </authorList>
    </citation>
    <scope>NUCLEOTIDE SEQUENCE [LARGE SCALE GENOMIC DNA]</scope>
    <source>
        <strain evidence="4">PAMC 20958</strain>
    </source>
</reference>
<evidence type="ECO:0000313" key="5">
    <source>
        <dbReference type="Proteomes" id="UP000070371"/>
    </source>
</evidence>
<dbReference type="RefSeq" id="WP_039001797.1">
    <property type="nucleotide sequence ID" value="NZ_CP014327.1"/>
</dbReference>
<feature type="domain" description="N-acetyltransferase" evidence="3">
    <location>
        <begin position="9"/>
        <end position="150"/>
    </location>
</feature>
<accession>A0A126UZA9</accession>
<organism evidence="4 5">
    <name type="scientific">Falsihalocynthiibacter arcticus</name>
    <dbReference type="NCBI Taxonomy" id="1579316"/>
    <lineage>
        <taxon>Bacteria</taxon>
        <taxon>Pseudomonadati</taxon>
        <taxon>Pseudomonadota</taxon>
        <taxon>Alphaproteobacteria</taxon>
        <taxon>Rhodobacterales</taxon>
        <taxon>Roseobacteraceae</taxon>
        <taxon>Falsihalocynthiibacter</taxon>
    </lineage>
</organism>
<dbReference type="STRING" id="1579316.RC74_08145"/>
<proteinExistence type="predicted"/>
<dbReference type="InterPro" id="IPR016181">
    <property type="entry name" value="Acyl_CoA_acyltransferase"/>
</dbReference>
<evidence type="ECO:0000256" key="2">
    <source>
        <dbReference type="ARBA" id="ARBA00023315"/>
    </source>
</evidence>
<keyword evidence="1 4" id="KW-0808">Transferase</keyword>
<protein>
    <submittedName>
        <fullName evidence="4">Acetyltransferase</fullName>
    </submittedName>
</protein>
<dbReference type="PANTHER" id="PTHR43877:SF5">
    <property type="entry name" value="BLL8307 PROTEIN"/>
    <property type="match status" value="1"/>
</dbReference>
<dbReference type="InterPro" id="IPR000182">
    <property type="entry name" value="GNAT_dom"/>
</dbReference>
<dbReference type="Proteomes" id="UP000070371">
    <property type="component" value="Chromosome"/>
</dbReference>